<evidence type="ECO:0000256" key="1">
    <source>
        <dbReference type="ARBA" id="ARBA00009023"/>
    </source>
</evidence>
<protein>
    <submittedName>
        <fullName evidence="5">TRAP transporter substrate-binding protein DctP</fullName>
    </submittedName>
</protein>
<reference evidence="5 6" key="1">
    <citation type="submission" date="2024-07" db="EMBL/GenBank/DDBJ databases">
        <title>Description of Labrys sedimenti sp. nov., isolated from a diclofenac-degrading enrichment culture.</title>
        <authorList>
            <person name="Tancsics A."/>
            <person name="Csepanyi A."/>
        </authorList>
    </citation>
    <scope>NUCLEOTIDE SEQUENCE [LARGE SCALE GENOMIC DNA]</scope>
    <source>
        <strain evidence="5 6">LMG 23578</strain>
    </source>
</reference>
<name>A0ABV3PH14_9HYPH</name>
<organism evidence="5 6">
    <name type="scientific">Labrys neptuniae</name>
    <dbReference type="NCBI Taxonomy" id="376174"/>
    <lineage>
        <taxon>Bacteria</taxon>
        <taxon>Pseudomonadati</taxon>
        <taxon>Pseudomonadota</taxon>
        <taxon>Alphaproteobacteria</taxon>
        <taxon>Hyphomicrobiales</taxon>
        <taxon>Xanthobacteraceae</taxon>
        <taxon>Labrys</taxon>
    </lineage>
</organism>
<dbReference type="PANTHER" id="PTHR33376:SF7">
    <property type="entry name" value="C4-DICARBOXYLATE-BINDING PROTEIN DCTB"/>
    <property type="match status" value="1"/>
</dbReference>
<keyword evidence="6" id="KW-1185">Reference proteome</keyword>
<keyword evidence="3 4" id="KW-0732">Signal</keyword>
<dbReference type="PANTHER" id="PTHR33376">
    <property type="match status" value="1"/>
</dbReference>
<dbReference type="Pfam" id="PF03480">
    <property type="entry name" value="DctP"/>
    <property type="match status" value="1"/>
</dbReference>
<dbReference type="Proteomes" id="UP001555786">
    <property type="component" value="Unassembled WGS sequence"/>
</dbReference>
<evidence type="ECO:0000256" key="4">
    <source>
        <dbReference type="SAM" id="SignalP"/>
    </source>
</evidence>
<gene>
    <name evidence="5" type="primary">dctP</name>
    <name evidence="5" type="ORF">ABXS05_05105</name>
</gene>
<dbReference type="InterPro" id="IPR018389">
    <property type="entry name" value="DctP_fam"/>
</dbReference>
<comment type="similarity">
    <text evidence="1">Belongs to the bacterial solute-binding protein 7 family.</text>
</comment>
<comment type="caution">
    <text evidence="5">The sequence shown here is derived from an EMBL/GenBank/DDBJ whole genome shotgun (WGS) entry which is preliminary data.</text>
</comment>
<dbReference type="NCBIfam" id="NF037995">
    <property type="entry name" value="TRAP_S1"/>
    <property type="match status" value="1"/>
</dbReference>
<evidence type="ECO:0000313" key="6">
    <source>
        <dbReference type="Proteomes" id="UP001555786"/>
    </source>
</evidence>
<feature type="signal peptide" evidence="4">
    <location>
        <begin position="1"/>
        <end position="34"/>
    </location>
</feature>
<evidence type="ECO:0000256" key="2">
    <source>
        <dbReference type="ARBA" id="ARBA00022448"/>
    </source>
</evidence>
<proteinExistence type="inferred from homology"/>
<dbReference type="Gene3D" id="3.40.190.170">
    <property type="entry name" value="Bacterial extracellular solute-binding protein, family 7"/>
    <property type="match status" value="1"/>
</dbReference>
<dbReference type="RefSeq" id="WP_367623148.1">
    <property type="nucleotide sequence ID" value="NZ_JBFNQD010000001.1"/>
</dbReference>
<evidence type="ECO:0000313" key="5">
    <source>
        <dbReference type="EMBL" id="MEW9304904.1"/>
    </source>
</evidence>
<dbReference type="EMBL" id="JBFNQD010000001">
    <property type="protein sequence ID" value="MEW9304904.1"/>
    <property type="molecule type" value="Genomic_DNA"/>
</dbReference>
<evidence type="ECO:0000256" key="3">
    <source>
        <dbReference type="ARBA" id="ARBA00022729"/>
    </source>
</evidence>
<accession>A0ABV3PH14</accession>
<keyword evidence="2" id="KW-0813">Transport</keyword>
<feature type="chain" id="PRO_5046632772" evidence="4">
    <location>
        <begin position="35"/>
        <end position="346"/>
    </location>
</feature>
<dbReference type="InterPro" id="IPR038404">
    <property type="entry name" value="TRAP_DctP_sf"/>
</dbReference>
<sequence>MSRALRQMSLTRRQILTAALATPLVIRSAGAARAATTLKMSHQFPGGTAEQGDFRDRLCRIFAAEVDKRTSGALKFDVYANASLMKTNAQFSAMRRGALDMSLFPVAYAGGELHATNLGLMPCLVTSYEQGAAWKNAEIGKALSGILEAKGIKIIAWVWQGGGVASRGKPVLTPDSSKGLKIRGGSREMDLMFTAAGAQVSTMPSNEIYIGMQTSALDAAVTSSTSLISFRLEELAKSLTSARKGSFWFMLEPLLMSKTIFDALPADQQKVLLDVGAEMEGWATKQAQHDDEEVAKVYAAKGVEVADFSAADLAEWRKIAEASSWKDYAARSSEAAELLKLAQKVA</sequence>